<reference evidence="5 6" key="1">
    <citation type="submission" date="2022-08" db="EMBL/GenBank/DDBJ databases">
        <title>Proteogenomics of the novel Dehalobacterium formicoaceticum strain EZ94 highlights a key role of methyltransferases during anaerobic dichloromethane degradation.</title>
        <authorList>
            <person name="Wasmund K."/>
        </authorList>
    </citation>
    <scope>NUCLEOTIDE SEQUENCE [LARGE SCALE GENOMIC DNA]</scope>
    <source>
        <strain evidence="5 6">EZ94</strain>
    </source>
</reference>
<dbReference type="EMBL" id="JANPWE010000003">
    <property type="protein sequence ID" value="MCR6545402.1"/>
    <property type="molecule type" value="Genomic_DNA"/>
</dbReference>
<dbReference type="Pfam" id="PF00395">
    <property type="entry name" value="SLH"/>
    <property type="match status" value="3"/>
</dbReference>
<gene>
    <name evidence="5" type="ORF">NVS47_07715</name>
</gene>
<dbReference type="PANTHER" id="PTHR43308">
    <property type="entry name" value="OUTER MEMBRANE PROTEIN ALPHA-RELATED"/>
    <property type="match status" value="1"/>
</dbReference>
<name>A0ABT1Y3F5_9FIRM</name>
<dbReference type="PROSITE" id="PS51272">
    <property type="entry name" value="SLH"/>
    <property type="match status" value="3"/>
</dbReference>
<proteinExistence type="predicted"/>
<dbReference type="InterPro" id="IPR001119">
    <property type="entry name" value="SLH_dom"/>
</dbReference>
<feature type="compositionally biased region" description="Gly residues" evidence="2">
    <location>
        <begin position="443"/>
        <end position="453"/>
    </location>
</feature>
<protein>
    <submittedName>
        <fullName evidence="5">S-layer homology domain-containing protein</fullName>
    </submittedName>
</protein>
<evidence type="ECO:0000313" key="6">
    <source>
        <dbReference type="Proteomes" id="UP001524944"/>
    </source>
</evidence>
<evidence type="ECO:0000256" key="1">
    <source>
        <dbReference type="ARBA" id="ARBA00022737"/>
    </source>
</evidence>
<keyword evidence="6" id="KW-1185">Reference proteome</keyword>
<sequence length="605" mass="64165">MNVKKKSMAIAMILCLFFVFGTMALAAETSLTDVSGHWAEDFVVEWNQEGVVGGYPDGSFQPNREITRAEFITIINQALGCIATENFDFSDVQQGNWFYGEVAKAMKSGYMTGYPNGTFQPNSPISRQEAAIVFSRIMALENDEQGASDFTDVNKIPAWSKGLVGAVAEAGYMGGYPDGTFQPTKSITRAESVATLDRIIGEFYNEAGAYGSETASMTVEGNVTVTAADVTLENMVIKGNLYLAEGIGSGTVHLNNVTVEGDTIIRGGGKQSVIMYNFNGQTVIVDVPEGADVRILVQGTSTMTEVIMESDGILEEGDLTGSGFIDVIIPEDAEVVLIGTFNNVEITGPNVVLELEEGTIQRLTIQEDADDAQVVLGTGTSVTQLTVQAPATVTGEGSVGSARIESSNVTIEQAPTKVELADGVKNVNVDGKEIGDTEDTPGGNIGGGGGGGDGDSEPTISINEIKLQLKDQTGKVLAKEGTDSFEFSLAAEDDLTYFTGIEINGKYVNKGTLVMQEVEIDGVRMDSIPGFPGISLLSKNKATIDEQGYVSTNSIINEAIRILDPNGDGVSLKMLRTLGSEFVFKGYVERSGNSNSKAISVTLVI</sequence>
<evidence type="ECO:0000259" key="4">
    <source>
        <dbReference type="PROSITE" id="PS51272"/>
    </source>
</evidence>
<keyword evidence="3" id="KW-0732">Signal</keyword>
<feature type="chain" id="PRO_5046231707" evidence="3">
    <location>
        <begin position="27"/>
        <end position="605"/>
    </location>
</feature>
<comment type="caution">
    <text evidence="5">The sequence shown here is derived from an EMBL/GenBank/DDBJ whole genome shotgun (WGS) entry which is preliminary data.</text>
</comment>
<organism evidence="5 6">
    <name type="scientific">Dehalobacterium formicoaceticum</name>
    <dbReference type="NCBI Taxonomy" id="51515"/>
    <lineage>
        <taxon>Bacteria</taxon>
        <taxon>Bacillati</taxon>
        <taxon>Bacillota</taxon>
        <taxon>Clostridia</taxon>
        <taxon>Eubacteriales</taxon>
        <taxon>Peptococcaceae</taxon>
        <taxon>Dehalobacterium</taxon>
    </lineage>
</organism>
<accession>A0ABT1Y3F5</accession>
<dbReference type="RefSeq" id="WP_257913069.1">
    <property type="nucleotide sequence ID" value="NZ_JANPWE010000003.1"/>
</dbReference>
<evidence type="ECO:0000256" key="2">
    <source>
        <dbReference type="SAM" id="MobiDB-lite"/>
    </source>
</evidence>
<dbReference type="Proteomes" id="UP001524944">
    <property type="component" value="Unassembled WGS sequence"/>
</dbReference>
<feature type="domain" description="SLH" evidence="4">
    <location>
        <begin position="85"/>
        <end position="148"/>
    </location>
</feature>
<feature type="region of interest" description="Disordered" evidence="2">
    <location>
        <begin position="429"/>
        <end position="458"/>
    </location>
</feature>
<feature type="domain" description="SLH" evidence="4">
    <location>
        <begin position="150"/>
        <end position="210"/>
    </location>
</feature>
<dbReference type="PANTHER" id="PTHR43308:SF5">
    <property type="entry name" value="S-LAYER PROTEIN _ PEPTIDOGLYCAN ENDO-BETA-N-ACETYLGLUCOSAMINIDASE"/>
    <property type="match status" value="1"/>
</dbReference>
<keyword evidence="1" id="KW-0677">Repeat</keyword>
<dbReference type="InterPro" id="IPR051465">
    <property type="entry name" value="Cell_Envelope_Struct_Comp"/>
</dbReference>
<evidence type="ECO:0000256" key="3">
    <source>
        <dbReference type="SAM" id="SignalP"/>
    </source>
</evidence>
<feature type="signal peptide" evidence="3">
    <location>
        <begin position="1"/>
        <end position="26"/>
    </location>
</feature>
<evidence type="ECO:0000313" key="5">
    <source>
        <dbReference type="EMBL" id="MCR6545402.1"/>
    </source>
</evidence>
<feature type="domain" description="SLH" evidence="4">
    <location>
        <begin position="26"/>
        <end position="84"/>
    </location>
</feature>